<dbReference type="SUPFAM" id="SSF46785">
    <property type="entry name" value="Winged helix' DNA-binding domain"/>
    <property type="match status" value="1"/>
</dbReference>
<dbReference type="Proteomes" id="UP001152755">
    <property type="component" value="Unassembled WGS sequence"/>
</dbReference>
<dbReference type="EMBL" id="JANRHA010000001">
    <property type="protein sequence ID" value="MDG3013048.1"/>
    <property type="molecule type" value="Genomic_DNA"/>
</dbReference>
<dbReference type="GO" id="GO:0003700">
    <property type="term" value="F:DNA-binding transcription factor activity"/>
    <property type="evidence" value="ECO:0007669"/>
    <property type="project" value="InterPro"/>
</dbReference>
<dbReference type="SMART" id="SM00345">
    <property type="entry name" value="HTH_GNTR"/>
    <property type="match status" value="1"/>
</dbReference>
<dbReference type="SUPFAM" id="SSF48008">
    <property type="entry name" value="GntR ligand-binding domain-like"/>
    <property type="match status" value="1"/>
</dbReference>
<dbReference type="GO" id="GO:0003677">
    <property type="term" value="F:DNA binding"/>
    <property type="evidence" value="ECO:0007669"/>
    <property type="project" value="UniProtKB-KW"/>
</dbReference>
<proteinExistence type="predicted"/>
<keyword evidence="6" id="KW-1185">Reference proteome</keyword>
<dbReference type="Gene3D" id="1.10.10.10">
    <property type="entry name" value="Winged helix-like DNA-binding domain superfamily/Winged helix DNA-binding domain"/>
    <property type="match status" value="1"/>
</dbReference>
<dbReference type="Pfam" id="PF07729">
    <property type="entry name" value="FCD"/>
    <property type="match status" value="1"/>
</dbReference>
<name>A0A9X4LVJ1_9ACTN</name>
<dbReference type="InterPro" id="IPR011711">
    <property type="entry name" value="GntR_C"/>
</dbReference>
<dbReference type="InterPro" id="IPR008920">
    <property type="entry name" value="TF_FadR/GntR_C"/>
</dbReference>
<accession>A0A9X4LVJ1</accession>
<dbReference type="RefSeq" id="WP_277829605.1">
    <property type="nucleotide sequence ID" value="NZ_JAAIVF010000001.1"/>
</dbReference>
<feature type="domain" description="HTH gntR-type" evidence="4">
    <location>
        <begin position="7"/>
        <end position="75"/>
    </location>
</feature>
<protein>
    <submittedName>
        <fullName evidence="5">FCD domain-containing protein</fullName>
    </submittedName>
</protein>
<dbReference type="PRINTS" id="PR00035">
    <property type="entry name" value="HTHGNTR"/>
</dbReference>
<dbReference type="PANTHER" id="PTHR43537:SF47">
    <property type="entry name" value="REGULATORY PROTEIN GNTR HTH"/>
    <property type="match status" value="1"/>
</dbReference>
<dbReference type="InterPro" id="IPR036390">
    <property type="entry name" value="WH_DNA-bd_sf"/>
</dbReference>
<gene>
    <name evidence="5" type="ORF">NVS88_00550</name>
</gene>
<evidence type="ECO:0000256" key="2">
    <source>
        <dbReference type="ARBA" id="ARBA00023125"/>
    </source>
</evidence>
<organism evidence="5 6">
    <name type="scientific">Speluncibacter jeojiensis</name>
    <dbReference type="NCBI Taxonomy" id="2710754"/>
    <lineage>
        <taxon>Bacteria</taxon>
        <taxon>Bacillati</taxon>
        <taxon>Actinomycetota</taxon>
        <taxon>Actinomycetes</taxon>
        <taxon>Mycobacteriales</taxon>
        <taxon>Speluncibacteraceae</taxon>
        <taxon>Speluncibacter</taxon>
    </lineage>
</organism>
<keyword evidence="2" id="KW-0238">DNA-binding</keyword>
<dbReference type="SMART" id="SM00895">
    <property type="entry name" value="FCD"/>
    <property type="match status" value="1"/>
</dbReference>
<dbReference type="InterPro" id="IPR000524">
    <property type="entry name" value="Tscrpt_reg_HTH_GntR"/>
</dbReference>
<reference evidence="5" key="1">
    <citation type="submission" date="2022-08" db="EMBL/GenBank/DDBJ databases">
        <title>Genome analysis of Corynebacteriales strain.</title>
        <authorList>
            <person name="Lee S.D."/>
        </authorList>
    </citation>
    <scope>NUCLEOTIDE SEQUENCE</scope>
    <source>
        <strain evidence="5">D3-21</strain>
    </source>
</reference>
<sequence>MQTVRRAGLVEQITEQLREEICAGRWPVGSRIPTEVELCELTGAGRNTVREAVQSLAHAGLVERRQGSGTYVLATSEVVGALGRRVSAARLREVLELRHALDVTAAALAATRRDEDDVRALTALLEERLALWPGGDAAAAVTADVALHRAVVAATHNQLYLEVYDALVPDIEVSVDTNSALTGRHFNDEHTELVRAVIDGDPERAASAARGLLAGLLDAHGSPLGD</sequence>
<evidence type="ECO:0000256" key="3">
    <source>
        <dbReference type="ARBA" id="ARBA00023163"/>
    </source>
</evidence>
<dbReference type="Gene3D" id="1.20.120.530">
    <property type="entry name" value="GntR ligand-binding domain-like"/>
    <property type="match status" value="1"/>
</dbReference>
<evidence type="ECO:0000313" key="6">
    <source>
        <dbReference type="Proteomes" id="UP001152755"/>
    </source>
</evidence>
<keyword evidence="3" id="KW-0804">Transcription</keyword>
<dbReference type="CDD" id="cd07377">
    <property type="entry name" value="WHTH_GntR"/>
    <property type="match status" value="1"/>
</dbReference>
<evidence type="ECO:0000259" key="4">
    <source>
        <dbReference type="PROSITE" id="PS50949"/>
    </source>
</evidence>
<evidence type="ECO:0000256" key="1">
    <source>
        <dbReference type="ARBA" id="ARBA00023015"/>
    </source>
</evidence>
<keyword evidence="1" id="KW-0805">Transcription regulation</keyword>
<comment type="caution">
    <text evidence="5">The sequence shown here is derived from an EMBL/GenBank/DDBJ whole genome shotgun (WGS) entry which is preliminary data.</text>
</comment>
<dbReference type="Pfam" id="PF00392">
    <property type="entry name" value="GntR"/>
    <property type="match status" value="1"/>
</dbReference>
<dbReference type="AlphaFoldDB" id="A0A9X4LVJ1"/>
<dbReference type="PROSITE" id="PS50949">
    <property type="entry name" value="HTH_GNTR"/>
    <property type="match status" value="1"/>
</dbReference>
<dbReference type="PANTHER" id="PTHR43537">
    <property type="entry name" value="TRANSCRIPTIONAL REGULATOR, GNTR FAMILY"/>
    <property type="match status" value="1"/>
</dbReference>
<dbReference type="InterPro" id="IPR036388">
    <property type="entry name" value="WH-like_DNA-bd_sf"/>
</dbReference>
<evidence type="ECO:0000313" key="5">
    <source>
        <dbReference type="EMBL" id="MDG3013048.1"/>
    </source>
</evidence>